<dbReference type="EMBL" id="CASHSV030000098">
    <property type="protein sequence ID" value="CAJ2645539.1"/>
    <property type="molecule type" value="Genomic_DNA"/>
</dbReference>
<name>A0ACB0JKA3_TRIPR</name>
<keyword evidence="2" id="KW-1185">Reference proteome</keyword>
<evidence type="ECO:0000313" key="2">
    <source>
        <dbReference type="Proteomes" id="UP001177021"/>
    </source>
</evidence>
<protein>
    <submittedName>
        <fullName evidence="1">Uncharacterized protein</fullName>
    </submittedName>
</protein>
<gene>
    <name evidence="1" type="ORF">MILVUS5_LOCUS14421</name>
</gene>
<accession>A0ACB0JKA3</accession>
<reference evidence="1" key="1">
    <citation type="submission" date="2023-10" db="EMBL/GenBank/DDBJ databases">
        <authorList>
            <person name="Rodriguez Cubillos JULIANA M."/>
            <person name="De Vega J."/>
        </authorList>
    </citation>
    <scope>NUCLEOTIDE SEQUENCE</scope>
</reference>
<comment type="caution">
    <text evidence="1">The sequence shown here is derived from an EMBL/GenBank/DDBJ whole genome shotgun (WGS) entry which is preliminary data.</text>
</comment>
<sequence length="365" mass="40258">MIGWEDVYKVIVAVVPLYFALFLGYGSVRWWNIFTREQCDAINKLVCYFTLPLFAFEFTAHIDPFKMNFLFIGADTLSKLIIVAVIALWAKCSSKGNYQWSITSFSLCTLTNSLVVGIPMVKPMYGAIGVDLVVQASVVQAIIWLTLLLFVLEFRRTGIEGTITTIKPKASSVSNVMMISGGEESKDVEANNIVEYTSTRLPFFELMKRVWLKFIVNPNSYGCVIGISWAFISNRWNLELPSMVEGSISIMSKAGTGTAMFSMGIFMALQEKLISCGPSLTLFGLVLKFIAGPAAMAISAFVVGLRGDVLRIAIIQAAVPQSITSFIFAKEYGLHAEVLSTAVIFGMIVSLPILVAYYAILDFIH</sequence>
<organism evidence="1 2">
    <name type="scientific">Trifolium pratense</name>
    <name type="common">Red clover</name>
    <dbReference type="NCBI Taxonomy" id="57577"/>
    <lineage>
        <taxon>Eukaryota</taxon>
        <taxon>Viridiplantae</taxon>
        <taxon>Streptophyta</taxon>
        <taxon>Embryophyta</taxon>
        <taxon>Tracheophyta</taxon>
        <taxon>Spermatophyta</taxon>
        <taxon>Magnoliopsida</taxon>
        <taxon>eudicotyledons</taxon>
        <taxon>Gunneridae</taxon>
        <taxon>Pentapetalae</taxon>
        <taxon>rosids</taxon>
        <taxon>fabids</taxon>
        <taxon>Fabales</taxon>
        <taxon>Fabaceae</taxon>
        <taxon>Papilionoideae</taxon>
        <taxon>50 kb inversion clade</taxon>
        <taxon>NPAAA clade</taxon>
        <taxon>Hologalegina</taxon>
        <taxon>IRL clade</taxon>
        <taxon>Trifolieae</taxon>
        <taxon>Trifolium</taxon>
    </lineage>
</organism>
<evidence type="ECO:0000313" key="1">
    <source>
        <dbReference type="EMBL" id="CAJ2645539.1"/>
    </source>
</evidence>
<proteinExistence type="predicted"/>
<dbReference type="Proteomes" id="UP001177021">
    <property type="component" value="Unassembled WGS sequence"/>
</dbReference>